<dbReference type="Pfam" id="PF13715">
    <property type="entry name" value="CarbopepD_reg_2"/>
    <property type="match status" value="1"/>
</dbReference>
<feature type="domain" description="TonB-dependent receptor plug" evidence="1">
    <location>
        <begin position="148"/>
        <end position="228"/>
    </location>
</feature>
<dbReference type="InterPro" id="IPR008969">
    <property type="entry name" value="CarboxyPept-like_regulatory"/>
</dbReference>
<keyword evidence="3" id="KW-1185">Reference proteome</keyword>
<dbReference type="EMBL" id="BMIA01000002">
    <property type="protein sequence ID" value="GGH41550.1"/>
    <property type="molecule type" value="Genomic_DNA"/>
</dbReference>
<evidence type="ECO:0000313" key="3">
    <source>
        <dbReference type="Proteomes" id="UP000600214"/>
    </source>
</evidence>
<dbReference type="SUPFAM" id="SSF49464">
    <property type="entry name" value="Carboxypeptidase regulatory domain-like"/>
    <property type="match status" value="1"/>
</dbReference>
<keyword evidence="2" id="KW-0675">Receptor</keyword>
<dbReference type="SUPFAM" id="SSF56935">
    <property type="entry name" value="Porins"/>
    <property type="match status" value="1"/>
</dbReference>
<dbReference type="Gene3D" id="2.170.130.10">
    <property type="entry name" value="TonB-dependent receptor, plug domain"/>
    <property type="match status" value="1"/>
</dbReference>
<accession>A0ABQ1YX08</accession>
<name>A0ABQ1YX08_9BACT</name>
<evidence type="ECO:0000313" key="2">
    <source>
        <dbReference type="EMBL" id="GGH41550.1"/>
    </source>
</evidence>
<dbReference type="Pfam" id="PF07715">
    <property type="entry name" value="Plug"/>
    <property type="match status" value="1"/>
</dbReference>
<evidence type="ECO:0000259" key="1">
    <source>
        <dbReference type="Pfam" id="PF07715"/>
    </source>
</evidence>
<dbReference type="InterPro" id="IPR037066">
    <property type="entry name" value="Plug_dom_sf"/>
</dbReference>
<comment type="caution">
    <text evidence="2">The sequence shown here is derived from an EMBL/GenBank/DDBJ whole genome shotgun (WGS) entry which is preliminary data.</text>
</comment>
<reference evidence="3" key="1">
    <citation type="journal article" date="2019" name="Int. J. Syst. Evol. Microbiol.">
        <title>The Global Catalogue of Microorganisms (GCM) 10K type strain sequencing project: providing services to taxonomists for standard genome sequencing and annotation.</title>
        <authorList>
            <consortium name="The Broad Institute Genomics Platform"/>
            <consortium name="The Broad Institute Genome Sequencing Center for Infectious Disease"/>
            <person name="Wu L."/>
            <person name="Ma J."/>
        </authorList>
    </citation>
    <scope>NUCLEOTIDE SEQUENCE [LARGE SCALE GENOMIC DNA]</scope>
    <source>
        <strain evidence="3">CGMCC 1.15288</strain>
    </source>
</reference>
<proteinExistence type="predicted"/>
<dbReference type="InterPro" id="IPR012910">
    <property type="entry name" value="Plug_dom"/>
</dbReference>
<organism evidence="2 3">
    <name type="scientific">Dyadobacter endophyticus</name>
    <dbReference type="NCBI Taxonomy" id="1749036"/>
    <lineage>
        <taxon>Bacteria</taxon>
        <taxon>Pseudomonadati</taxon>
        <taxon>Bacteroidota</taxon>
        <taxon>Cytophagia</taxon>
        <taxon>Cytophagales</taxon>
        <taxon>Spirosomataceae</taxon>
        <taxon>Dyadobacter</taxon>
    </lineage>
</organism>
<protein>
    <submittedName>
        <fullName evidence="2">TonB-dependent receptor</fullName>
    </submittedName>
</protein>
<dbReference type="Gene3D" id="2.60.40.1120">
    <property type="entry name" value="Carboxypeptidase-like, regulatory domain"/>
    <property type="match status" value="1"/>
</dbReference>
<dbReference type="Proteomes" id="UP000600214">
    <property type="component" value="Unassembled WGS sequence"/>
</dbReference>
<gene>
    <name evidence="2" type="ORF">GCM10007423_37510</name>
</gene>
<sequence>MANRFVSAVTHNLLAMKLFYCLLLFVTPTVFAQKSIQGKVTDQRGNALPGANVFLKGTYDGGTTDANGVFAFQTSESDTATIAASYVGFEVFEKKINLKESIPAMSIKLEELANELNTVVITAGAFEASDEKRMAMLKPLDIVTTAGAAADITGAMQFLPGAQRVGEQEGLFVRGGSGQETKIVIDGMIVQNPFFSSLPDVQSRGRFNPFMFKGTSFSTGGYSAQYGQALSSVLLLNTTDKVSNNGLGISLNLANAGLNYDYANKNQSVSAVVYYGNLRPLFKLVKQNVEWIHVPEFKGSSLTYRWKPTKNGVLKVYGMYSDSHLSMNSNDPSSDTGKMRLVLKNNNAFTTSTYTDSWADGRWTLNSGISYSRNKDNMTYDGANFDRFDERTQARVVLTRLLTGNNTILFGAEAHAINLGNGAGGQLYRLKDRYTAAFVESEIYITRALAGRIGVRSEYSSIIGRANIAPRLSFAYKTGRYSQISLAAGQFYQNPDYRYLYLNKSLQYERADHLILNYQIIKNQRTFRVETFYKNYAQLVREFTGQKYDADPYRFPWGATNNGGDGYARGFDFFWRDQKSIKNLDYWVTYSFVDSKRLFQQYAQSATPTFISNHNISLITKKWFEKAKTNLSATYAFTSGRPYYNPNNEEFLKDRTPSVHNVSIQASKLQSIKGNLVIFYATVDNILNTRNVFTYRYTPDGQTRYAVGPQSYRSFFVGMQIMLSRKAKVEKDEF</sequence>